<dbReference type="Proteomes" id="UP001174839">
    <property type="component" value="Unassembled WGS sequence"/>
</dbReference>
<evidence type="ECO:0000259" key="12">
    <source>
        <dbReference type="SMART" id="SM01193"/>
    </source>
</evidence>
<dbReference type="CDD" id="cd03313">
    <property type="entry name" value="enolase"/>
    <property type="match status" value="1"/>
</dbReference>
<dbReference type="SUPFAM" id="SSF54826">
    <property type="entry name" value="Enolase N-terminal domain-like"/>
    <property type="match status" value="1"/>
</dbReference>
<feature type="binding site" evidence="10">
    <location>
        <position position="241"/>
    </location>
    <ligand>
        <name>Mg(2+)</name>
        <dbReference type="ChEBI" id="CHEBI:18420"/>
    </ligand>
</feature>
<evidence type="ECO:0000256" key="8">
    <source>
        <dbReference type="ARBA" id="ARBA00023239"/>
    </source>
</evidence>
<evidence type="ECO:0000259" key="11">
    <source>
        <dbReference type="SMART" id="SM01192"/>
    </source>
</evidence>
<evidence type="ECO:0000256" key="10">
    <source>
        <dbReference type="HAMAP-Rule" id="MF_00318"/>
    </source>
</evidence>
<dbReference type="InterPro" id="IPR020810">
    <property type="entry name" value="Enolase_C"/>
</dbReference>
<evidence type="ECO:0000256" key="5">
    <source>
        <dbReference type="ARBA" id="ARBA00022525"/>
    </source>
</evidence>
<dbReference type="SMART" id="SM01193">
    <property type="entry name" value="Enolase_N"/>
    <property type="match status" value="1"/>
</dbReference>
<dbReference type="SFLD" id="SFLDG00178">
    <property type="entry name" value="enolase"/>
    <property type="match status" value="1"/>
</dbReference>
<dbReference type="SMART" id="SM01192">
    <property type="entry name" value="Enolase_C"/>
    <property type="match status" value="1"/>
</dbReference>
<evidence type="ECO:0000256" key="1">
    <source>
        <dbReference type="ARBA" id="ARBA00005031"/>
    </source>
</evidence>
<dbReference type="Gene3D" id="3.30.390.10">
    <property type="entry name" value="Enolase-like, N-terminal domain"/>
    <property type="match status" value="1"/>
</dbReference>
<feature type="binding site" evidence="10">
    <location>
        <position position="391"/>
    </location>
    <ligand>
        <name>(2R)-2-phosphoglycerate</name>
        <dbReference type="ChEBI" id="CHEBI:58289"/>
    </ligand>
</feature>
<dbReference type="InterPro" id="IPR029017">
    <property type="entry name" value="Enolase-like_N"/>
</dbReference>
<keyword evidence="8 10" id="KW-0456">Lyase</keyword>
<evidence type="ECO:0000256" key="2">
    <source>
        <dbReference type="ARBA" id="ARBA00009604"/>
    </source>
</evidence>
<evidence type="ECO:0000256" key="4">
    <source>
        <dbReference type="ARBA" id="ARBA00017068"/>
    </source>
</evidence>
<feature type="binding site" evidence="10">
    <location>
        <position position="315"/>
    </location>
    <ligand>
        <name>Mg(2+)</name>
        <dbReference type="ChEBI" id="CHEBI:18420"/>
    </ligand>
</feature>
<dbReference type="InterPro" id="IPR000941">
    <property type="entry name" value="Enolase"/>
</dbReference>
<protein>
    <recommendedName>
        <fullName evidence="4 10">Enolase</fullName>
        <ecNumber evidence="3 10">4.2.1.11</ecNumber>
    </recommendedName>
    <alternativeName>
        <fullName evidence="10">2-phospho-D-glycerate hydro-lyase</fullName>
    </alternativeName>
    <alternativeName>
        <fullName evidence="10">2-phosphoglycerate dehydratase</fullName>
    </alternativeName>
</protein>
<keyword evidence="14" id="KW-1185">Reference proteome</keyword>
<comment type="pathway">
    <text evidence="1 10">Carbohydrate degradation; glycolysis; pyruvate from D-glyceraldehyde 3-phosphate: step 4/5.</text>
</comment>
<keyword evidence="10" id="KW-0963">Cytoplasm</keyword>
<gene>
    <name evidence="10 13" type="primary">eno</name>
    <name evidence="13" type="ORF">QU605_06215</name>
</gene>
<dbReference type="Pfam" id="PF00113">
    <property type="entry name" value="Enolase_C"/>
    <property type="match status" value="1"/>
</dbReference>
<dbReference type="Gene3D" id="3.20.20.120">
    <property type="entry name" value="Enolase-like C-terminal domain"/>
    <property type="match status" value="1"/>
</dbReference>
<dbReference type="SUPFAM" id="SSF51604">
    <property type="entry name" value="Enolase C-terminal domain-like"/>
    <property type="match status" value="1"/>
</dbReference>
<proteinExistence type="inferred from homology"/>
<dbReference type="PRINTS" id="PR00148">
    <property type="entry name" value="ENOLASE"/>
</dbReference>
<dbReference type="PANTHER" id="PTHR11902:SF1">
    <property type="entry name" value="ENOLASE"/>
    <property type="match status" value="1"/>
</dbReference>
<evidence type="ECO:0000256" key="6">
    <source>
        <dbReference type="ARBA" id="ARBA00022842"/>
    </source>
</evidence>
<comment type="similarity">
    <text evidence="2 10">Belongs to the enolase family.</text>
</comment>
<dbReference type="PANTHER" id="PTHR11902">
    <property type="entry name" value="ENOLASE"/>
    <property type="match status" value="1"/>
</dbReference>
<evidence type="ECO:0000256" key="7">
    <source>
        <dbReference type="ARBA" id="ARBA00023152"/>
    </source>
</evidence>
<feature type="binding site" evidence="10">
    <location>
        <position position="288"/>
    </location>
    <ligand>
        <name>Mg(2+)</name>
        <dbReference type="ChEBI" id="CHEBI:18420"/>
    </ligand>
</feature>
<feature type="binding site" evidence="10">
    <location>
        <position position="369"/>
    </location>
    <ligand>
        <name>(2R)-2-phosphoglycerate</name>
        <dbReference type="ChEBI" id="CHEBI:58289"/>
    </ligand>
</feature>
<reference evidence="13" key="1">
    <citation type="submission" date="2023-06" db="EMBL/GenBank/DDBJ databases">
        <title>Robiginitalea aurantiacus sp. nov. and Algoriphagus sediminis sp. nov., isolated from coastal sediment.</title>
        <authorList>
            <person name="Zhou Z.Y."/>
            <person name="An J."/>
            <person name="Jia Y.W."/>
            <person name="Du Z.J."/>
        </authorList>
    </citation>
    <scope>NUCLEOTIDE SEQUENCE</scope>
    <source>
        <strain evidence="13">M39</strain>
    </source>
</reference>
<feature type="binding site" evidence="10">
    <location>
        <position position="370"/>
    </location>
    <ligand>
        <name>(2R)-2-phosphoglycerate</name>
        <dbReference type="ChEBI" id="CHEBI:58289"/>
    </ligand>
</feature>
<dbReference type="InterPro" id="IPR020809">
    <property type="entry name" value="Enolase_CS"/>
</dbReference>
<organism evidence="13 14">
    <name type="scientific">Robiginitalea aurantiaca</name>
    <dbReference type="NCBI Taxonomy" id="3056915"/>
    <lineage>
        <taxon>Bacteria</taxon>
        <taxon>Pseudomonadati</taxon>
        <taxon>Bacteroidota</taxon>
        <taxon>Flavobacteriia</taxon>
        <taxon>Flavobacteriales</taxon>
        <taxon>Flavobacteriaceae</taxon>
        <taxon>Robiginitalea</taxon>
    </lineage>
</organism>
<feature type="binding site" evidence="10">
    <location>
        <position position="162"/>
    </location>
    <ligand>
        <name>(2R)-2-phosphoglycerate</name>
        <dbReference type="ChEBI" id="CHEBI:58289"/>
    </ligand>
</feature>
<sequence length="430" mass="45848">MSIILDVHARQIFDSRGNPTVEVDVITENGVLGRAAVPSGASTGEHEAVELRDGGSDYMGKGVLKAVSNVNTVIAEAVRGMMVYDQNRIDQAMIDLDGTTNKSKLGANAILGVSLAVAKAAANEMGMSLYRYVGGVSANTLPVPMMNIINGGSHSDAPIAFQEFMIMPVKAESFSHALKMGTEIFHHLKKVLHDRGLSTAVGDEGGFAPSLDGTEDALDTIAKAVKNAGYTMGDEVMIALDCAAAEFYEDGKYNYKKFEGDSGAVRSSAEQAEYLAELCAKYPIISVEDGMDENDWAGWKLLTEKVGETVQLVGDDLFVTNVERLGRGISEGIANSILIKVNQIGTLTETIAAVNMAKNAGYTSVMSHRSGETEDNTIADLAVALNTGQIKTGSASRSDRIAKYNQLLRIEEELGSVAFFPGEAAFKIKK</sequence>
<feature type="domain" description="Enolase C-terminal TIM barrel" evidence="11">
    <location>
        <begin position="138"/>
        <end position="428"/>
    </location>
</feature>
<evidence type="ECO:0000313" key="13">
    <source>
        <dbReference type="EMBL" id="MDM9631054.1"/>
    </source>
</evidence>
<dbReference type="InterPro" id="IPR020811">
    <property type="entry name" value="Enolase_N"/>
</dbReference>
<keyword evidence="5 10" id="KW-0964">Secreted</keyword>
<dbReference type="HAMAP" id="MF_00318">
    <property type="entry name" value="Enolase"/>
    <property type="match status" value="1"/>
</dbReference>
<comment type="cofactor">
    <cofactor evidence="10">
        <name>Mg(2+)</name>
        <dbReference type="ChEBI" id="CHEBI:18420"/>
    </cofactor>
    <text evidence="10">Binds a second Mg(2+) ion via substrate during catalysis.</text>
</comment>
<evidence type="ECO:0000256" key="3">
    <source>
        <dbReference type="ARBA" id="ARBA00012058"/>
    </source>
</evidence>
<dbReference type="RefSeq" id="WP_289724412.1">
    <property type="nucleotide sequence ID" value="NZ_JAUDUY010000002.1"/>
</dbReference>
<feature type="active site" description="Proton acceptor" evidence="10">
    <location>
        <position position="340"/>
    </location>
</feature>
<name>A0ABT7WDR0_9FLAO</name>
<dbReference type="GO" id="GO:0004634">
    <property type="term" value="F:phosphopyruvate hydratase activity"/>
    <property type="evidence" value="ECO:0007669"/>
    <property type="project" value="UniProtKB-EC"/>
</dbReference>
<dbReference type="InterPro" id="IPR036849">
    <property type="entry name" value="Enolase-like_C_sf"/>
</dbReference>
<dbReference type="EC" id="4.2.1.11" evidence="3 10"/>
<evidence type="ECO:0000313" key="14">
    <source>
        <dbReference type="Proteomes" id="UP001174839"/>
    </source>
</evidence>
<keyword evidence="6 10" id="KW-0460">Magnesium</keyword>
<feature type="domain" description="Enolase N-terminal" evidence="12">
    <location>
        <begin position="4"/>
        <end position="133"/>
    </location>
</feature>
<comment type="function">
    <text evidence="9 10">Catalyzes the reversible conversion of 2-phosphoglycerate (2-PG) into phosphoenolpyruvate (PEP). It is essential for the degradation of carbohydrates via glycolysis.</text>
</comment>
<dbReference type="SFLD" id="SFLDF00002">
    <property type="entry name" value="enolase"/>
    <property type="match status" value="1"/>
</dbReference>
<keyword evidence="7 10" id="KW-0324">Glycolysis</keyword>
<comment type="caution">
    <text evidence="13">The sequence shown here is derived from an EMBL/GenBank/DDBJ whole genome shotgun (WGS) entry which is preliminary data.</text>
</comment>
<keyword evidence="10" id="KW-0479">Metal-binding</keyword>
<dbReference type="PROSITE" id="PS00164">
    <property type="entry name" value="ENOLASE"/>
    <property type="match status" value="1"/>
</dbReference>
<comment type="catalytic activity">
    <reaction evidence="10">
        <text>(2R)-2-phosphoglycerate = phosphoenolpyruvate + H2O</text>
        <dbReference type="Rhea" id="RHEA:10164"/>
        <dbReference type="ChEBI" id="CHEBI:15377"/>
        <dbReference type="ChEBI" id="CHEBI:58289"/>
        <dbReference type="ChEBI" id="CHEBI:58702"/>
        <dbReference type="EC" id="4.2.1.11"/>
    </reaction>
</comment>
<accession>A0ABT7WDR0</accession>
<comment type="subcellular location">
    <subcellularLocation>
        <location evidence="10">Cytoplasm</location>
    </subcellularLocation>
    <subcellularLocation>
        <location evidence="10">Secreted</location>
    </subcellularLocation>
    <subcellularLocation>
        <location evidence="10">Cell surface</location>
    </subcellularLocation>
    <text evidence="10">Fractions of enolase are present in both the cytoplasm and on the cell surface.</text>
</comment>
<dbReference type="EMBL" id="JAUDUY010000002">
    <property type="protein sequence ID" value="MDM9631054.1"/>
    <property type="molecule type" value="Genomic_DNA"/>
</dbReference>
<feature type="binding site" evidence="10">
    <location>
        <position position="340"/>
    </location>
    <ligand>
        <name>(2R)-2-phosphoglycerate</name>
        <dbReference type="ChEBI" id="CHEBI:58289"/>
    </ligand>
</feature>
<feature type="active site" description="Proton donor" evidence="10">
    <location>
        <position position="204"/>
    </location>
</feature>
<evidence type="ECO:0000256" key="9">
    <source>
        <dbReference type="ARBA" id="ARBA00045763"/>
    </source>
</evidence>
<dbReference type="PIRSF" id="PIRSF001400">
    <property type="entry name" value="Enolase"/>
    <property type="match status" value="1"/>
</dbReference>
<dbReference type="Pfam" id="PF03952">
    <property type="entry name" value="Enolase_N"/>
    <property type="match status" value="1"/>
</dbReference>
<dbReference type="NCBIfam" id="TIGR01060">
    <property type="entry name" value="eno"/>
    <property type="match status" value="1"/>
</dbReference>
<dbReference type="SFLD" id="SFLDS00001">
    <property type="entry name" value="Enolase"/>
    <property type="match status" value="1"/>
</dbReference>